<dbReference type="Gene3D" id="3.30.1490.360">
    <property type="match status" value="1"/>
</dbReference>
<dbReference type="Gene3D" id="3.40.50.11790">
    <property type="match status" value="1"/>
</dbReference>
<dbReference type="InterPro" id="IPR054564">
    <property type="entry name" value="Gp18_domIII_N"/>
</dbReference>
<evidence type="ECO:0000259" key="3">
    <source>
        <dbReference type="Pfam" id="PF17481"/>
    </source>
</evidence>
<gene>
    <name evidence="6" type="ORF">F7O84_14625</name>
</gene>
<dbReference type="Gene3D" id="3.30.1370.220">
    <property type="match status" value="1"/>
</dbReference>
<feature type="domain" description="Tail sheath protein subtilisin-like" evidence="2">
    <location>
        <begin position="185"/>
        <end position="327"/>
    </location>
</feature>
<dbReference type="InterPro" id="IPR035326">
    <property type="entry name" value="Beta_sandwich_Seath"/>
</dbReference>
<dbReference type="InterPro" id="IPR020287">
    <property type="entry name" value="Tail_sheath_C"/>
</dbReference>
<keyword evidence="7" id="KW-1185">Reference proteome</keyword>
<dbReference type="Proteomes" id="UP000461768">
    <property type="component" value="Unassembled WGS sequence"/>
</dbReference>
<dbReference type="Pfam" id="PF04984">
    <property type="entry name" value="Phage_sheath_1"/>
    <property type="match status" value="1"/>
</dbReference>
<comment type="similarity">
    <text evidence="1">Belongs to the myoviridae tail sheath protein family.</text>
</comment>
<reference evidence="6 7" key="2">
    <citation type="submission" date="2020-02" db="EMBL/GenBank/DDBJ databases">
        <title>Candidatus Galacturonibacter soehngenii shows hetero-acetogenic catabolism of galacturonic acid but lacks a canonical carbon monoxide dehydrogenase/acetyl-CoA synthase complex.</title>
        <authorList>
            <person name="Diender M."/>
            <person name="Stouten G.R."/>
            <person name="Petersen J.F."/>
            <person name="Nielsen P.H."/>
            <person name="Dueholm M.S."/>
            <person name="Pronk J.T."/>
            <person name="Van Loosdrecht M.C.M."/>
        </authorList>
    </citation>
    <scope>NUCLEOTIDE SEQUENCE [LARGE SCALE GENOMIC DNA]</scope>
    <source>
        <strain evidence="6">GalUA</strain>
    </source>
</reference>
<dbReference type="Pfam" id="PF22671">
    <property type="entry name" value="Gp18_domIII_N"/>
    <property type="match status" value="1"/>
</dbReference>
<organism evidence="6 7">
    <name type="scientific">Candidatus Galacturonatibacter soehngenii</name>
    <dbReference type="NCBI Taxonomy" id="2307010"/>
    <lineage>
        <taxon>Bacteria</taxon>
        <taxon>Bacillati</taxon>
        <taxon>Bacillota</taxon>
        <taxon>Clostridia</taxon>
        <taxon>Lachnospirales</taxon>
        <taxon>Lachnospiraceae</taxon>
        <taxon>Candidatus Galacturonatibacter</taxon>
    </lineage>
</organism>
<dbReference type="Pfam" id="PF17481">
    <property type="entry name" value="Phage_sheath_domII"/>
    <property type="match status" value="1"/>
</dbReference>
<dbReference type="Gene3D" id="2.60.40.4290">
    <property type="match status" value="1"/>
</dbReference>
<feature type="domain" description="Phage tail sheath protein-like beta-sandwich" evidence="3">
    <location>
        <begin position="101"/>
        <end position="181"/>
    </location>
</feature>
<feature type="domain" description="Tail sheath protein Gp18-like" evidence="5">
    <location>
        <begin position="35"/>
        <end position="95"/>
    </location>
</feature>
<dbReference type="InterPro" id="IPR035089">
    <property type="entry name" value="Phage_sheath_subtilisin"/>
</dbReference>
<evidence type="ECO:0000259" key="4">
    <source>
        <dbReference type="Pfam" id="PF17482"/>
    </source>
</evidence>
<dbReference type="Gene3D" id="3.30.360.90">
    <property type="match status" value="1"/>
</dbReference>
<feature type="domain" description="Tail sheath protein C-terminal" evidence="4">
    <location>
        <begin position="334"/>
        <end position="434"/>
    </location>
</feature>
<reference evidence="6 7" key="1">
    <citation type="submission" date="2019-09" db="EMBL/GenBank/DDBJ databases">
        <authorList>
            <person name="Valk L.C."/>
        </authorList>
    </citation>
    <scope>NUCLEOTIDE SEQUENCE [LARGE SCALE GENOMIC DNA]</scope>
    <source>
        <strain evidence="6">GalUA</strain>
    </source>
</reference>
<dbReference type="Pfam" id="PF17482">
    <property type="entry name" value="Phage_sheath_1C"/>
    <property type="match status" value="1"/>
</dbReference>
<evidence type="ECO:0000259" key="5">
    <source>
        <dbReference type="Pfam" id="PF22671"/>
    </source>
</evidence>
<evidence type="ECO:0000313" key="6">
    <source>
        <dbReference type="EMBL" id="KAB1436591.1"/>
    </source>
</evidence>
<dbReference type="AlphaFoldDB" id="A0A7V7QIR9"/>
<name>A0A7V7QIR9_9FIRM</name>
<evidence type="ECO:0000259" key="2">
    <source>
        <dbReference type="Pfam" id="PF04984"/>
    </source>
</evidence>
<evidence type="ECO:0000313" key="7">
    <source>
        <dbReference type="Proteomes" id="UP000461768"/>
    </source>
</evidence>
<protein>
    <submittedName>
        <fullName evidence="6">Phage tail protein</fullName>
    </submittedName>
</protein>
<dbReference type="OrthoDB" id="89060at2"/>
<sequence>MMLGGGSYTIQNKVLPGAYINFVSVARANAALSNRGVCAIPMPLNWGIDGEVFTVENSDFEKDSLKIFGYSYDANEVRNIREVFQNAKTLHIYRINSGEKASNVYATARYSGTRGNDIKIVIQTNADDETKFDVITYLETAKVDTQTVTEAKELVANALVTFHTDAILELTAGIELTGGSNLTTISGTQYQEALDKLESYSFNTLGCISSSSTIKALYGAYTKRMREEVGVKFQTVIHGYPADYEGIINLKNKVTNEGVEESALIYWTVGAQAGCAVNRSTTNQTYNGEYEVFTNYKQSELNAAIEAGEYVFHKVGTEVRVLTDINSFVSFTNDKNSDFSINQVIRVLDQMGNDIAVLFNTRYLGKIQNNESGRVGFWNDLVTYNKELETLNTIEGFQSTDVTVEAGDDKRSVVVTNVVQPVAAMEKLYMTVRVA</sequence>
<comment type="caution">
    <text evidence="6">The sequence shown here is derived from an EMBL/GenBank/DDBJ whole genome shotgun (WGS) entry which is preliminary data.</text>
</comment>
<accession>A0A7V7QIR9</accession>
<evidence type="ECO:0000256" key="1">
    <source>
        <dbReference type="ARBA" id="ARBA00008005"/>
    </source>
</evidence>
<dbReference type="EMBL" id="WAGX01000006">
    <property type="protein sequence ID" value="KAB1436591.1"/>
    <property type="molecule type" value="Genomic_DNA"/>
</dbReference>
<proteinExistence type="inferred from homology"/>